<reference evidence="2 3" key="1">
    <citation type="journal article" date="2019" name="Commun. Biol.">
        <title>The bagworm genome reveals a unique fibroin gene that provides high tensile strength.</title>
        <authorList>
            <person name="Kono N."/>
            <person name="Nakamura H."/>
            <person name="Ohtoshi R."/>
            <person name="Tomita M."/>
            <person name="Numata K."/>
            <person name="Arakawa K."/>
        </authorList>
    </citation>
    <scope>NUCLEOTIDE SEQUENCE [LARGE SCALE GENOMIC DNA]</scope>
</reference>
<feature type="region of interest" description="Disordered" evidence="1">
    <location>
        <begin position="1"/>
        <end position="22"/>
    </location>
</feature>
<gene>
    <name evidence="2" type="ORF">EVAR_65203_1</name>
</gene>
<dbReference type="Proteomes" id="UP000299102">
    <property type="component" value="Unassembled WGS sequence"/>
</dbReference>
<feature type="compositionally biased region" description="Low complexity" evidence="1">
    <location>
        <begin position="458"/>
        <end position="473"/>
    </location>
</feature>
<feature type="compositionally biased region" description="Polar residues" evidence="1">
    <location>
        <begin position="444"/>
        <end position="456"/>
    </location>
</feature>
<dbReference type="EMBL" id="BGZK01001869">
    <property type="protein sequence ID" value="GBP87582.1"/>
    <property type="molecule type" value="Genomic_DNA"/>
</dbReference>
<protein>
    <submittedName>
        <fullName evidence="2">Probable RNA-directed DNA polymerase from transposon X-element</fullName>
    </submittedName>
</protein>
<keyword evidence="2" id="KW-0808">Transferase</keyword>
<evidence type="ECO:0000313" key="2">
    <source>
        <dbReference type="EMBL" id="GBP87582.1"/>
    </source>
</evidence>
<dbReference type="STRING" id="151549.A0A4C1ZJI2"/>
<evidence type="ECO:0000256" key="1">
    <source>
        <dbReference type="SAM" id="MobiDB-lite"/>
    </source>
</evidence>
<feature type="region of interest" description="Disordered" evidence="1">
    <location>
        <begin position="155"/>
        <end position="182"/>
    </location>
</feature>
<dbReference type="OrthoDB" id="10050074at2759"/>
<proteinExistence type="predicted"/>
<dbReference type="GO" id="GO:0003964">
    <property type="term" value="F:RNA-directed DNA polymerase activity"/>
    <property type="evidence" value="ECO:0007669"/>
    <property type="project" value="UniProtKB-KW"/>
</dbReference>
<feature type="region of interest" description="Disordered" evidence="1">
    <location>
        <begin position="348"/>
        <end position="492"/>
    </location>
</feature>
<accession>A0A4C1ZJI2</accession>
<sequence>MVIQPVRPRSRHPARRLRAKPPRDSLCRDAHLEASIRQSRADGIPCRSAATDEVLKVPNYWDYGQRPTIRTVLTYASPVFAHAAPKALHRLQVIQNKFCRAATDAHWCVRNSILHRDLELPTLSKYMKDASKRFFDIAGSHPNALLRAAVDYQPPPPHPLYPKTTEHRSRPGRRNGNRPVTVPGDILCRGDTLQVSSIGHVTPSALTCRPAAFGEAIEVVRPVARLTIPRRAPGRWDDASEGRVPALTDTSSVQARPYLGAGKVGAVPPRPARRTVVASRHLRCCESVQQRPGTLAATAMERNLHNFLKERGHLDLLREFEAYCASPASPDAHPQVVVFDPEMDVEFTLPREPKKRPATVRPSEGTTSDSESSDTSDHSDFTTVRRRKASKASERKPEASYLTQASDGSTYYRITPSSKKPKKANIAEATASAKTRSIYDSPVSWRTPSQPTTASQGAVEAGKTKAAAPAAAKNSISDEADVTAPSTAQRGRNHHLCSYRTKIGGPSCAKNVQTKTFNFRKHVIPLRD</sequence>
<evidence type="ECO:0000313" key="3">
    <source>
        <dbReference type="Proteomes" id="UP000299102"/>
    </source>
</evidence>
<keyword evidence="2" id="KW-0548">Nucleotidyltransferase</keyword>
<feature type="compositionally biased region" description="Basic residues" evidence="1">
    <location>
        <begin position="8"/>
        <end position="20"/>
    </location>
</feature>
<keyword evidence="2" id="KW-0695">RNA-directed DNA polymerase</keyword>
<organism evidence="2 3">
    <name type="scientific">Eumeta variegata</name>
    <name type="common">Bagworm moth</name>
    <name type="synonym">Eumeta japonica</name>
    <dbReference type="NCBI Taxonomy" id="151549"/>
    <lineage>
        <taxon>Eukaryota</taxon>
        <taxon>Metazoa</taxon>
        <taxon>Ecdysozoa</taxon>
        <taxon>Arthropoda</taxon>
        <taxon>Hexapoda</taxon>
        <taxon>Insecta</taxon>
        <taxon>Pterygota</taxon>
        <taxon>Neoptera</taxon>
        <taxon>Endopterygota</taxon>
        <taxon>Lepidoptera</taxon>
        <taxon>Glossata</taxon>
        <taxon>Ditrysia</taxon>
        <taxon>Tineoidea</taxon>
        <taxon>Psychidae</taxon>
        <taxon>Oiketicinae</taxon>
        <taxon>Eumeta</taxon>
    </lineage>
</organism>
<dbReference type="AlphaFoldDB" id="A0A4C1ZJI2"/>
<name>A0A4C1ZJI2_EUMVA</name>
<comment type="caution">
    <text evidence="2">The sequence shown here is derived from an EMBL/GenBank/DDBJ whole genome shotgun (WGS) entry which is preliminary data.</text>
</comment>
<keyword evidence="3" id="KW-1185">Reference proteome</keyword>